<sequence>MAVIAVLVVVVVYNLLIKANNTELRQDSEAISLQVEKYFSPFERMVEQLALDEDVQTILTTTKAGQKMTENEVYPAVLKKLVAVAGLGTENIQGVFTADLDSNASITSAGGISGDDYDCTTRTWYSCTQTGETMLTKTYVAASTGKTILSAVTPVFDEKDTVVGVVGIDVGLDTVMNMMGNYTIGANGYSMLLTSDGTFVYHPNADLIDTMIQDMNISDSVSTAISNQSEQLLKYKVNGEQKMEDSKKQMAQMREAMDKIKESSKQVVGVIKAIKDIASQTNLLSLNASIEAARAGEAGKGFAVVAGEIGGLADESADAVNTTRNLINVSLDEIEKGNTIVNDVIASLDNAVERVRIANGMIQKTAQVADVQMKSIDQIRDGIRDMSQVVSDNSAMAEETSATSEELAAQSVTLNELVQKFELE</sequence>
<dbReference type="STRING" id="166486.ERS852572_02630"/>
<dbReference type="InterPro" id="IPR051310">
    <property type="entry name" value="MCP_chemotaxis"/>
</dbReference>
<dbReference type="Gene3D" id="1.10.287.950">
    <property type="entry name" value="Methyl-accepting chemotaxis protein"/>
    <property type="match status" value="1"/>
</dbReference>
<evidence type="ECO:0000256" key="2">
    <source>
        <dbReference type="ARBA" id="ARBA00029447"/>
    </source>
</evidence>
<evidence type="ECO:0000259" key="5">
    <source>
        <dbReference type="PROSITE" id="PS50111"/>
    </source>
</evidence>
<evidence type="ECO:0000256" key="1">
    <source>
        <dbReference type="ARBA" id="ARBA00022500"/>
    </source>
</evidence>
<dbReference type="InterPro" id="IPR029151">
    <property type="entry name" value="Sensor-like_sf"/>
</dbReference>
<dbReference type="PANTHER" id="PTHR43531:SF11">
    <property type="entry name" value="METHYL-ACCEPTING CHEMOTAXIS PROTEIN 3"/>
    <property type="match status" value="1"/>
</dbReference>
<feature type="domain" description="Methyl-accepting transducer" evidence="5">
    <location>
        <begin position="241"/>
        <end position="408"/>
    </location>
</feature>
<dbReference type="AlphaFoldDB" id="A0A173V8D8"/>
<protein>
    <submittedName>
        <fullName evidence="6">Dipeptide chemoreceptor protein</fullName>
    </submittedName>
</protein>
<dbReference type="Pfam" id="PF22673">
    <property type="entry name" value="MCP-like_PDC_1"/>
    <property type="match status" value="1"/>
</dbReference>
<dbReference type="OrthoDB" id="9814363at2"/>
<proteinExistence type="inferred from homology"/>
<evidence type="ECO:0000313" key="6">
    <source>
        <dbReference type="EMBL" id="CUN22537.1"/>
    </source>
</evidence>
<dbReference type="PaxDb" id="166486-ERS852572_02630"/>
<dbReference type="SMART" id="SM00283">
    <property type="entry name" value="MA"/>
    <property type="match status" value="1"/>
</dbReference>
<keyword evidence="1" id="KW-0145">Chemotaxis</keyword>
<dbReference type="EMBL" id="CYXZ01000020">
    <property type="protein sequence ID" value="CUN22537.1"/>
    <property type="molecule type" value="Genomic_DNA"/>
</dbReference>
<dbReference type="GO" id="GO:0005886">
    <property type="term" value="C:plasma membrane"/>
    <property type="evidence" value="ECO:0007669"/>
    <property type="project" value="UniProtKB-SubCell"/>
</dbReference>
<dbReference type="SUPFAM" id="SSF58104">
    <property type="entry name" value="Methyl-accepting chemotaxis protein (MCP) signaling domain"/>
    <property type="match status" value="1"/>
</dbReference>
<dbReference type="PROSITE" id="PS50111">
    <property type="entry name" value="CHEMOTAXIS_TRANSDUC_2"/>
    <property type="match status" value="1"/>
</dbReference>
<dbReference type="Proteomes" id="UP000095350">
    <property type="component" value="Unassembled WGS sequence"/>
</dbReference>
<gene>
    <name evidence="6" type="primary">tap_4</name>
    <name evidence="6" type="ORF">ERS852572_02630</name>
</gene>
<dbReference type="Gene3D" id="3.30.450.20">
    <property type="entry name" value="PAS domain"/>
    <property type="match status" value="1"/>
</dbReference>
<dbReference type="CDD" id="cd12912">
    <property type="entry name" value="PDC2_MCP_like"/>
    <property type="match status" value="1"/>
</dbReference>
<reference evidence="6 7" key="1">
    <citation type="submission" date="2015-09" db="EMBL/GenBank/DDBJ databases">
        <authorList>
            <consortium name="Pathogen Informatics"/>
        </authorList>
    </citation>
    <scope>NUCLEOTIDE SEQUENCE [LARGE SCALE GENOMIC DNA]</scope>
    <source>
        <strain evidence="6 7">2789STDY5834960</strain>
    </source>
</reference>
<dbReference type="GO" id="GO:0006935">
    <property type="term" value="P:chemotaxis"/>
    <property type="evidence" value="ECO:0007669"/>
    <property type="project" value="UniProtKB-KW"/>
</dbReference>
<dbReference type="SUPFAM" id="SSF103190">
    <property type="entry name" value="Sensory domain-like"/>
    <property type="match status" value="1"/>
</dbReference>
<dbReference type="GO" id="GO:0004888">
    <property type="term" value="F:transmembrane signaling receptor activity"/>
    <property type="evidence" value="ECO:0007669"/>
    <property type="project" value="TreeGrafter"/>
</dbReference>
<evidence type="ECO:0000256" key="4">
    <source>
        <dbReference type="SAM" id="Coils"/>
    </source>
</evidence>
<dbReference type="Pfam" id="PF00015">
    <property type="entry name" value="MCPsignal"/>
    <property type="match status" value="1"/>
</dbReference>
<dbReference type="InterPro" id="IPR004089">
    <property type="entry name" value="MCPsignal_dom"/>
</dbReference>
<keyword evidence="6" id="KW-0675">Receptor</keyword>
<evidence type="ECO:0000256" key="3">
    <source>
        <dbReference type="PROSITE-ProRule" id="PRU00284"/>
    </source>
</evidence>
<accession>A0A173V8D8</accession>
<evidence type="ECO:0000313" key="7">
    <source>
        <dbReference type="Proteomes" id="UP000095350"/>
    </source>
</evidence>
<keyword evidence="4" id="KW-0175">Coiled coil</keyword>
<organism evidence="6 7">
    <name type="scientific">Roseburia intestinalis</name>
    <dbReference type="NCBI Taxonomy" id="166486"/>
    <lineage>
        <taxon>Bacteria</taxon>
        <taxon>Bacillati</taxon>
        <taxon>Bacillota</taxon>
        <taxon>Clostridia</taxon>
        <taxon>Lachnospirales</taxon>
        <taxon>Lachnospiraceae</taxon>
        <taxon>Roseburia</taxon>
    </lineage>
</organism>
<dbReference type="RefSeq" id="WP_055195033.1">
    <property type="nucleotide sequence ID" value="NZ_CABIYH010000020.1"/>
</dbReference>
<dbReference type="PANTHER" id="PTHR43531">
    <property type="entry name" value="PROTEIN ICFG"/>
    <property type="match status" value="1"/>
</dbReference>
<dbReference type="GO" id="GO:0007165">
    <property type="term" value="P:signal transduction"/>
    <property type="evidence" value="ECO:0007669"/>
    <property type="project" value="UniProtKB-KW"/>
</dbReference>
<comment type="similarity">
    <text evidence="2">Belongs to the methyl-accepting chemotaxis (MCP) protein family.</text>
</comment>
<feature type="coiled-coil region" evidence="4">
    <location>
        <begin position="236"/>
        <end position="263"/>
    </location>
</feature>
<keyword evidence="3" id="KW-0807">Transducer</keyword>
<name>A0A173V8D8_9FIRM</name>